<dbReference type="GO" id="GO:0005524">
    <property type="term" value="F:ATP binding"/>
    <property type="evidence" value="ECO:0007669"/>
    <property type="project" value="UniProtKB-KW"/>
</dbReference>
<dbReference type="PANTHER" id="PTHR18964">
    <property type="entry name" value="ROK (REPRESSOR, ORF, KINASE) FAMILY"/>
    <property type="match status" value="1"/>
</dbReference>
<evidence type="ECO:0000256" key="6">
    <source>
        <dbReference type="ARBA" id="ARBA00022777"/>
    </source>
</evidence>
<evidence type="ECO:0000256" key="8">
    <source>
        <dbReference type="ARBA" id="ARBA00032386"/>
    </source>
</evidence>
<dbReference type="GO" id="GO:0006096">
    <property type="term" value="P:glycolytic process"/>
    <property type="evidence" value="ECO:0007669"/>
    <property type="project" value="InterPro"/>
</dbReference>
<keyword evidence="10" id="KW-1185">Reference proteome</keyword>
<accession>A0A1X1FC61</accession>
<keyword evidence="4 9" id="KW-0808">Transferase</keyword>
<dbReference type="AlphaFoldDB" id="A0A1X1FC61"/>
<dbReference type="InterPro" id="IPR043129">
    <property type="entry name" value="ATPase_NBD"/>
</dbReference>
<dbReference type="NCBIfam" id="TIGR00744">
    <property type="entry name" value="ROK_glcA_fam"/>
    <property type="match status" value="1"/>
</dbReference>
<evidence type="ECO:0000256" key="7">
    <source>
        <dbReference type="ARBA" id="ARBA00022840"/>
    </source>
</evidence>
<dbReference type="Pfam" id="PF00480">
    <property type="entry name" value="ROK"/>
    <property type="match status" value="1"/>
</dbReference>
<dbReference type="Proteomes" id="UP000193009">
    <property type="component" value="Unassembled WGS sequence"/>
</dbReference>
<keyword evidence="6 9" id="KW-0418">Kinase</keyword>
<gene>
    <name evidence="9" type="ORF">FAM23169_02262</name>
</gene>
<dbReference type="PROSITE" id="PS01125">
    <property type="entry name" value="ROK"/>
    <property type="match status" value="1"/>
</dbReference>
<dbReference type="GO" id="GO:0004340">
    <property type="term" value="F:glucokinase activity"/>
    <property type="evidence" value="ECO:0007669"/>
    <property type="project" value="UniProtKB-EC"/>
</dbReference>
<dbReference type="InterPro" id="IPR004654">
    <property type="entry name" value="ROK_glcA"/>
</dbReference>
<organism evidence="9 10">
    <name type="scientific">Lentilactobacillus parabuchneri</name>
    <dbReference type="NCBI Taxonomy" id="152331"/>
    <lineage>
        <taxon>Bacteria</taxon>
        <taxon>Bacillati</taxon>
        <taxon>Bacillota</taxon>
        <taxon>Bacilli</taxon>
        <taxon>Lactobacillales</taxon>
        <taxon>Lactobacillaceae</taxon>
        <taxon>Lentilactobacillus</taxon>
    </lineage>
</organism>
<sequence>MKKNKKVGEVTLAKKLIGIDLGGTTTKFAFIDTKGNILAKWRIPTDISEHGSHIVPNMIKSISDQMRKEDYNTEDFFGIGMGTPGAVDREKGTVVGAYNLGWDIVQPVGATISANLNLPIIIDNDANSAALGEYWKGAGDTAQDVVFITLGTGVGGGVIANGKLVHGINGGAGEVGHITVVPNGYQCTCGKRGCLEQYASATGVVHIAKDMAQTFTGKSRIKELIDGDEDLTSKMVFFLADNGDILANQIVDRVCSYLGLALSHIGNTLNPENIIIGGGVSNAGNTLLQPTTRYFQENAFPSVRDSTKLKLAQLGNDAGVIGAASLALQFRNNQPFAAK</sequence>
<dbReference type="KEGG" id="lpar:FAM21731_02293"/>
<evidence type="ECO:0000256" key="2">
    <source>
        <dbReference type="ARBA" id="ARBA00012323"/>
    </source>
</evidence>
<dbReference type="EC" id="2.7.1.2" evidence="2"/>
<dbReference type="PANTHER" id="PTHR18964:SF149">
    <property type="entry name" value="BIFUNCTIONAL UDP-N-ACETYLGLUCOSAMINE 2-EPIMERASE_N-ACETYLMANNOSAMINE KINASE"/>
    <property type="match status" value="1"/>
</dbReference>
<evidence type="ECO:0000256" key="1">
    <source>
        <dbReference type="ARBA" id="ARBA00006479"/>
    </source>
</evidence>
<dbReference type="Gene3D" id="3.30.420.40">
    <property type="match status" value="2"/>
</dbReference>
<evidence type="ECO:0000256" key="4">
    <source>
        <dbReference type="ARBA" id="ARBA00022679"/>
    </source>
</evidence>
<dbReference type="GO" id="GO:0005737">
    <property type="term" value="C:cytoplasm"/>
    <property type="evidence" value="ECO:0007669"/>
    <property type="project" value="InterPro"/>
</dbReference>
<dbReference type="InterPro" id="IPR049874">
    <property type="entry name" value="ROK_cs"/>
</dbReference>
<dbReference type="STRING" id="152331.FAM21731_02293"/>
<keyword evidence="7" id="KW-0067">ATP-binding</keyword>
<name>A0A1X1FC61_9LACO</name>
<reference evidence="9 10" key="1">
    <citation type="journal article" date="2017" name="Front. Microbiol.">
        <title>The Histidine Decarboxylase Gene Cluster of Lactobacillus parabuchneri Was Gained by Horizontal Gene Transfer and Is Mobile within the Species.</title>
        <authorList>
            <person name="Wuthrich D."/>
            <person name="Berthoud H."/>
            <person name="Wechsler D."/>
            <person name="Eugster E."/>
            <person name="Irmler S."/>
            <person name="Bruggmann R."/>
        </authorList>
    </citation>
    <scope>NUCLEOTIDE SEQUENCE [LARGE SCALE GENOMIC DNA]</scope>
    <source>
        <strain evidence="9 10">FAM23169</strain>
    </source>
</reference>
<protein>
    <recommendedName>
        <fullName evidence="3">Glucokinase</fullName>
        <ecNumber evidence="2">2.7.1.2</ecNumber>
    </recommendedName>
    <alternativeName>
        <fullName evidence="8">Glucose kinase</fullName>
    </alternativeName>
</protein>
<comment type="caution">
    <text evidence="9">The sequence shown here is derived from an EMBL/GenBank/DDBJ whole genome shotgun (WGS) entry which is preliminary data.</text>
</comment>
<evidence type="ECO:0000256" key="5">
    <source>
        <dbReference type="ARBA" id="ARBA00022741"/>
    </source>
</evidence>
<comment type="similarity">
    <text evidence="1">Belongs to the ROK (NagC/XylR) family.</text>
</comment>
<keyword evidence="5" id="KW-0547">Nucleotide-binding</keyword>
<proteinExistence type="inferred from homology"/>
<dbReference type="EMBL" id="MSBD01000051">
    <property type="protein sequence ID" value="ORN25453.1"/>
    <property type="molecule type" value="Genomic_DNA"/>
</dbReference>
<dbReference type="SUPFAM" id="SSF53067">
    <property type="entry name" value="Actin-like ATPase domain"/>
    <property type="match status" value="1"/>
</dbReference>
<evidence type="ECO:0000313" key="10">
    <source>
        <dbReference type="Proteomes" id="UP000193009"/>
    </source>
</evidence>
<evidence type="ECO:0000313" key="9">
    <source>
        <dbReference type="EMBL" id="ORN25453.1"/>
    </source>
</evidence>
<dbReference type="InterPro" id="IPR000600">
    <property type="entry name" value="ROK"/>
</dbReference>
<evidence type="ECO:0000256" key="3">
    <source>
        <dbReference type="ARBA" id="ARBA00014701"/>
    </source>
</evidence>